<dbReference type="RefSeq" id="XP_043046339.1">
    <property type="nucleotide sequence ID" value="XM_043190755.1"/>
</dbReference>
<sequence>MINEIKSGDLPSCGVFSTVRVRFYANGGRSLCNVSGPPPPRKQQVIKCELLAEAHLRNVMDSSIKTTLPYPRKFSSTMESLVACRAPCQSCTRTIGGNLQINRVECGASGTGRIDQGPVAMLEFGISRVHSAPLHVCGSRASVLYC</sequence>
<dbReference type="OrthoDB" id="10564523at2759"/>
<dbReference type="Proteomes" id="UP000812287">
    <property type="component" value="Unassembled WGS sequence"/>
</dbReference>
<proteinExistence type="predicted"/>
<dbReference type="AlphaFoldDB" id="A0A9P8AYF4"/>
<evidence type="ECO:0000313" key="2">
    <source>
        <dbReference type="Proteomes" id="UP000812287"/>
    </source>
</evidence>
<protein>
    <submittedName>
        <fullName evidence="1">Uncharacterized protein</fullName>
    </submittedName>
</protein>
<reference evidence="1" key="1">
    <citation type="submission" date="2020-11" db="EMBL/GenBank/DDBJ databases">
        <title>Adaptations for nitrogen fixation in a non-lichenized fungal sporocarp promotes dispersal by wood-feeding termites.</title>
        <authorList>
            <consortium name="DOE Joint Genome Institute"/>
            <person name="Koch R.A."/>
            <person name="Yoon G."/>
            <person name="Arayal U."/>
            <person name="Lail K."/>
            <person name="Amirebrahimi M."/>
            <person name="Labutti K."/>
            <person name="Lipzen A."/>
            <person name="Riley R."/>
            <person name="Barry K."/>
            <person name="Henrissat B."/>
            <person name="Grigoriev I.V."/>
            <person name="Herr J.R."/>
            <person name="Aime M.C."/>
        </authorList>
    </citation>
    <scope>NUCLEOTIDE SEQUENCE</scope>
    <source>
        <strain evidence="1">MCA 3950</strain>
    </source>
</reference>
<comment type="caution">
    <text evidence="1">The sequence shown here is derived from an EMBL/GenBank/DDBJ whole genome shotgun (WGS) entry which is preliminary data.</text>
</comment>
<evidence type="ECO:0000313" key="1">
    <source>
        <dbReference type="EMBL" id="KAG7452839.1"/>
    </source>
</evidence>
<keyword evidence="2" id="KW-1185">Reference proteome</keyword>
<dbReference type="EMBL" id="MU250523">
    <property type="protein sequence ID" value="KAG7452839.1"/>
    <property type="molecule type" value="Genomic_DNA"/>
</dbReference>
<gene>
    <name evidence="1" type="ORF">BT62DRAFT_998864</name>
</gene>
<name>A0A9P8AYF4_9AGAR</name>
<organism evidence="1 2">
    <name type="scientific">Guyanagaster necrorhizus</name>
    <dbReference type="NCBI Taxonomy" id="856835"/>
    <lineage>
        <taxon>Eukaryota</taxon>
        <taxon>Fungi</taxon>
        <taxon>Dikarya</taxon>
        <taxon>Basidiomycota</taxon>
        <taxon>Agaricomycotina</taxon>
        <taxon>Agaricomycetes</taxon>
        <taxon>Agaricomycetidae</taxon>
        <taxon>Agaricales</taxon>
        <taxon>Marasmiineae</taxon>
        <taxon>Physalacriaceae</taxon>
        <taxon>Guyanagaster</taxon>
    </lineage>
</organism>
<accession>A0A9P8AYF4</accession>
<dbReference type="GeneID" id="66113052"/>